<evidence type="ECO:0000256" key="2">
    <source>
        <dbReference type="ARBA" id="ARBA00005369"/>
    </source>
</evidence>
<accession>A0A401VZA6</accession>
<dbReference type="NCBIfam" id="TIGR04364">
    <property type="entry name" value="methyltran_FxLD"/>
    <property type="match status" value="1"/>
</dbReference>
<evidence type="ECO:0000259" key="12">
    <source>
        <dbReference type="Pfam" id="PF14028"/>
    </source>
</evidence>
<evidence type="ECO:0000256" key="4">
    <source>
        <dbReference type="ARBA" id="ARBA00013346"/>
    </source>
</evidence>
<dbReference type="AlphaFoldDB" id="A0A401VZA6"/>
<keyword evidence="5" id="KW-0963">Cytoplasm</keyword>
<evidence type="ECO:0000313" key="14">
    <source>
        <dbReference type="Proteomes" id="UP000286746"/>
    </source>
</evidence>
<evidence type="ECO:0000256" key="11">
    <source>
        <dbReference type="ARBA" id="ARBA00031350"/>
    </source>
</evidence>
<evidence type="ECO:0000256" key="1">
    <source>
        <dbReference type="ARBA" id="ARBA00004496"/>
    </source>
</evidence>
<evidence type="ECO:0000256" key="9">
    <source>
        <dbReference type="ARBA" id="ARBA00030757"/>
    </source>
</evidence>
<dbReference type="Pfam" id="PF01135">
    <property type="entry name" value="PCMT"/>
    <property type="match status" value="1"/>
</dbReference>
<gene>
    <name evidence="13" type="ORF">GKJPGBOP_02076</name>
</gene>
<dbReference type="InterPro" id="IPR029063">
    <property type="entry name" value="SAM-dependent_MTases_sf"/>
</dbReference>
<sequence>MPPDRWQQHNITFTDRANARHVIVERLGPALITAEAEEQLTGWWFMNKQPWPLRYLADQPSPVIESLLTDLTDDGTVESWRPGIYEPETEAFGGPDAMDTAHDLFHSDSRHLLTYQPSPDRLGRRETAVLLASAMMRGAGLDWFEQGDVWAKIAALRPATSPPLPERDAELTLAVRKLMTADAHGLCHPDGPLHGHDAWVAAFERAGNTLADLSRRGMLTRGLRAVIAHHVIFHANRAGLLRDDQSILSHIAREVVMGTSDHTASPGKATTDADSVKAVNTDTIDIPTADAARLRNALVDQLRADGHACTPAVEAALRTVPRHVFVPDASLEDAYANAPVHIKYDTDGTSISCASQPGVVALMLDQFDVRPGQRVLELGAGTGYNAGLLAHLVGASGHVITLDVDDDLVEGARAHLAAAGISNAEAVTRDGARGYAEGAPYDRIIATVGAHGVPHAWLQQLAPGGRLLVPQRLKGTVSRSIAYEQQDGRWASLSSQMNTFMPLRRGIADDDRRTIPLSTDGTVRLQAPTGQSIDAEALTGVLDQPRIEEWTGMTVRAMESPEWMELFVACALPSGLIRMLFPQAAKGTLLIEDPYPSSTAAVDKGAVTYLARRLSQEKTPEGDKLWEFGVIGHGPGSDELAAKVAAAIRIWDREYRGREATFEIQPLDAPAIEQRPGLFALDTPLNRIVVDWN</sequence>
<comment type="caution">
    <text evidence="13">The sequence shown here is derived from an EMBL/GenBank/DDBJ whole genome shotgun (WGS) entry which is preliminary data.</text>
</comment>
<dbReference type="PANTHER" id="PTHR11579">
    <property type="entry name" value="PROTEIN-L-ISOASPARTATE O-METHYLTRANSFERASE"/>
    <property type="match status" value="1"/>
</dbReference>
<keyword evidence="6 13" id="KW-0489">Methyltransferase</keyword>
<feature type="domain" description="Thiopeptide-type bacteriocin biosynthesis" evidence="12">
    <location>
        <begin position="6"/>
        <end position="255"/>
    </location>
</feature>
<dbReference type="Pfam" id="PF14028">
    <property type="entry name" value="Lant_dehydr_C"/>
    <property type="match status" value="1"/>
</dbReference>
<name>A0A401VZA6_STREY</name>
<evidence type="ECO:0000256" key="8">
    <source>
        <dbReference type="ARBA" id="ARBA00022691"/>
    </source>
</evidence>
<keyword evidence="7 13" id="KW-0808">Transferase</keyword>
<comment type="similarity">
    <text evidence="2">Belongs to the methyltransferase superfamily. L-isoaspartyl/D-aspartyl protein methyltransferase family.</text>
</comment>
<dbReference type="Gene3D" id="3.40.50.150">
    <property type="entry name" value="Vaccinia Virus protein VP39"/>
    <property type="match status" value="1"/>
</dbReference>
<protein>
    <recommendedName>
        <fullName evidence="4">Protein-L-isoaspartate O-methyltransferase</fullName>
        <ecNumber evidence="3">2.1.1.77</ecNumber>
    </recommendedName>
    <alternativeName>
        <fullName evidence="11">L-isoaspartyl protein carboxyl methyltransferase</fullName>
    </alternativeName>
    <alternativeName>
        <fullName evidence="9">Protein L-isoaspartyl methyltransferase</fullName>
    </alternativeName>
    <alternativeName>
        <fullName evidence="10">Protein-beta-aspartate methyltransferase</fullName>
    </alternativeName>
</protein>
<proteinExistence type="inferred from homology"/>
<evidence type="ECO:0000256" key="3">
    <source>
        <dbReference type="ARBA" id="ARBA00011890"/>
    </source>
</evidence>
<dbReference type="SUPFAM" id="SSF53335">
    <property type="entry name" value="S-adenosyl-L-methionine-dependent methyltransferases"/>
    <property type="match status" value="1"/>
</dbReference>
<dbReference type="CDD" id="cd02440">
    <property type="entry name" value="AdoMet_MTases"/>
    <property type="match status" value="1"/>
</dbReference>
<dbReference type="EC" id="2.1.1.77" evidence="3"/>
<comment type="subcellular location">
    <subcellularLocation>
        <location evidence="1">Cytoplasm</location>
    </subcellularLocation>
</comment>
<dbReference type="PANTHER" id="PTHR11579:SF0">
    <property type="entry name" value="PROTEIN-L-ISOASPARTATE(D-ASPARTATE) O-METHYLTRANSFERASE"/>
    <property type="match status" value="1"/>
</dbReference>
<evidence type="ECO:0000313" key="13">
    <source>
        <dbReference type="EMBL" id="GCD42413.1"/>
    </source>
</evidence>
<evidence type="ECO:0000256" key="5">
    <source>
        <dbReference type="ARBA" id="ARBA00022490"/>
    </source>
</evidence>
<dbReference type="NCBIfam" id="TIGR03891">
    <property type="entry name" value="thiopep_ocin"/>
    <property type="match status" value="1"/>
</dbReference>
<dbReference type="InterPro" id="IPR000682">
    <property type="entry name" value="PCMT"/>
</dbReference>
<dbReference type="GO" id="GO:0032259">
    <property type="term" value="P:methylation"/>
    <property type="evidence" value="ECO:0007669"/>
    <property type="project" value="UniProtKB-KW"/>
</dbReference>
<dbReference type="InterPro" id="IPR023809">
    <property type="entry name" value="Thiopep_bacteriocin_synth_dom"/>
</dbReference>
<dbReference type="InterPro" id="IPR027573">
    <property type="entry name" value="Methyltran_FxLD"/>
</dbReference>
<organism evidence="13 14">
    <name type="scientific">Streptomyces paromomycinus</name>
    <name type="common">Streptomyces rimosus subsp. paromomycinus</name>
    <dbReference type="NCBI Taxonomy" id="92743"/>
    <lineage>
        <taxon>Bacteria</taxon>
        <taxon>Bacillati</taxon>
        <taxon>Actinomycetota</taxon>
        <taxon>Actinomycetes</taxon>
        <taxon>Kitasatosporales</taxon>
        <taxon>Streptomycetaceae</taxon>
        <taxon>Streptomyces</taxon>
    </lineage>
</organism>
<evidence type="ECO:0000256" key="7">
    <source>
        <dbReference type="ARBA" id="ARBA00022679"/>
    </source>
</evidence>
<dbReference type="EMBL" id="BHZD01000001">
    <property type="protein sequence ID" value="GCD42413.1"/>
    <property type="molecule type" value="Genomic_DNA"/>
</dbReference>
<keyword evidence="14" id="KW-1185">Reference proteome</keyword>
<reference evidence="13 14" key="1">
    <citation type="submission" date="2018-11" db="EMBL/GenBank/DDBJ databases">
        <title>Whole genome sequence of Streptomyces paromomycinus NBRC 15454(T).</title>
        <authorList>
            <person name="Komaki H."/>
            <person name="Tamura T."/>
        </authorList>
    </citation>
    <scope>NUCLEOTIDE SEQUENCE [LARGE SCALE GENOMIC DNA]</scope>
    <source>
        <strain evidence="13 14">NBRC 15454</strain>
    </source>
</reference>
<dbReference type="RefSeq" id="WP_125053796.1">
    <property type="nucleotide sequence ID" value="NZ_BHZD01000001.1"/>
</dbReference>
<dbReference type="GO" id="GO:0005737">
    <property type="term" value="C:cytoplasm"/>
    <property type="evidence" value="ECO:0007669"/>
    <property type="project" value="UniProtKB-SubCell"/>
</dbReference>
<evidence type="ECO:0000256" key="10">
    <source>
        <dbReference type="ARBA" id="ARBA00031323"/>
    </source>
</evidence>
<dbReference type="Proteomes" id="UP000286746">
    <property type="component" value="Unassembled WGS sequence"/>
</dbReference>
<evidence type="ECO:0000256" key="6">
    <source>
        <dbReference type="ARBA" id="ARBA00022603"/>
    </source>
</evidence>
<dbReference type="GO" id="GO:0004719">
    <property type="term" value="F:protein-L-isoaspartate (D-aspartate) O-methyltransferase activity"/>
    <property type="evidence" value="ECO:0007669"/>
    <property type="project" value="UniProtKB-EC"/>
</dbReference>
<keyword evidence="8" id="KW-0949">S-adenosyl-L-methionine</keyword>